<evidence type="ECO:0000256" key="3">
    <source>
        <dbReference type="ARBA" id="ARBA00023123"/>
    </source>
</evidence>
<dbReference type="PROSITE" id="PS51456">
    <property type="entry name" value="MYOSIN_MOTOR"/>
    <property type="match status" value="1"/>
</dbReference>
<keyword evidence="4" id="KW-0505">Motor protein</keyword>
<evidence type="ECO:0000313" key="7">
    <source>
        <dbReference type="EMBL" id="CAF4714815.1"/>
    </source>
</evidence>
<feature type="non-terminal residue" evidence="7">
    <location>
        <position position="61"/>
    </location>
</feature>
<dbReference type="InterPro" id="IPR027417">
    <property type="entry name" value="P-loop_NTPase"/>
</dbReference>
<dbReference type="SUPFAM" id="SSF52540">
    <property type="entry name" value="P-loop containing nucleoside triphosphate hydrolases"/>
    <property type="match status" value="1"/>
</dbReference>
<dbReference type="EMBL" id="CAJOBH010121785">
    <property type="protein sequence ID" value="CAF4714815.1"/>
    <property type="molecule type" value="Genomic_DNA"/>
</dbReference>
<name>A0A8S3AJY3_9BILA</name>
<keyword evidence="5" id="KW-0009">Actin-binding</keyword>
<dbReference type="InterPro" id="IPR001609">
    <property type="entry name" value="Myosin_head_motor_dom-like"/>
</dbReference>
<dbReference type="Proteomes" id="UP000681720">
    <property type="component" value="Unassembled WGS sequence"/>
</dbReference>
<reference evidence="7" key="1">
    <citation type="submission" date="2021-02" db="EMBL/GenBank/DDBJ databases">
        <authorList>
            <person name="Nowell W R."/>
        </authorList>
    </citation>
    <scope>NUCLEOTIDE SEQUENCE</scope>
</reference>
<dbReference type="EMBL" id="CAJOBJ010131982">
    <property type="protein sequence ID" value="CAF4725756.1"/>
    <property type="molecule type" value="Genomic_DNA"/>
</dbReference>
<dbReference type="InterPro" id="IPR036961">
    <property type="entry name" value="Kinesin_motor_dom_sf"/>
</dbReference>
<comment type="similarity">
    <text evidence="5">Belongs to the TRAFAC class myosin-kinesin ATPase superfamily. Myosin family.</text>
</comment>
<evidence type="ECO:0000256" key="5">
    <source>
        <dbReference type="PROSITE-ProRule" id="PRU00782"/>
    </source>
</evidence>
<keyword evidence="3 5" id="KW-0518">Myosin</keyword>
<gene>
    <name evidence="7" type="ORF">BYL167_LOCUS44633</name>
    <name evidence="8" type="ORF">GIL414_LOCUS44055</name>
</gene>
<comment type="caution">
    <text evidence="7">The sequence shown here is derived from an EMBL/GenBank/DDBJ whole genome shotgun (WGS) entry which is preliminary data.</text>
</comment>
<evidence type="ECO:0000313" key="9">
    <source>
        <dbReference type="Proteomes" id="UP000681967"/>
    </source>
</evidence>
<protein>
    <recommendedName>
        <fullName evidence="6">Myosin motor domain-containing protein</fullName>
    </recommendedName>
</protein>
<evidence type="ECO:0000256" key="4">
    <source>
        <dbReference type="ARBA" id="ARBA00023175"/>
    </source>
</evidence>
<dbReference type="GO" id="GO:0005524">
    <property type="term" value="F:ATP binding"/>
    <property type="evidence" value="ECO:0007669"/>
    <property type="project" value="UniProtKB-KW"/>
</dbReference>
<dbReference type="GO" id="GO:0016459">
    <property type="term" value="C:myosin complex"/>
    <property type="evidence" value="ECO:0007669"/>
    <property type="project" value="UniProtKB-KW"/>
</dbReference>
<accession>A0A8S3AJY3</accession>
<dbReference type="AlphaFoldDB" id="A0A8S3AJY3"/>
<evidence type="ECO:0000256" key="2">
    <source>
        <dbReference type="ARBA" id="ARBA00022840"/>
    </source>
</evidence>
<dbReference type="Proteomes" id="UP000681967">
    <property type="component" value="Unassembled WGS sequence"/>
</dbReference>
<evidence type="ECO:0000313" key="8">
    <source>
        <dbReference type="EMBL" id="CAF4725756.1"/>
    </source>
</evidence>
<proteinExistence type="inferred from homology"/>
<sequence>MKKSSNTFFYNSTYDSNYPNNVIPTDDLAQLESFDEQAIITYMYNRFLSNQIYTYIGDILV</sequence>
<feature type="domain" description="Myosin motor" evidence="6">
    <location>
        <begin position="23"/>
        <end position="61"/>
    </location>
</feature>
<dbReference type="GO" id="GO:0003779">
    <property type="term" value="F:actin binding"/>
    <property type="evidence" value="ECO:0007669"/>
    <property type="project" value="UniProtKB-KW"/>
</dbReference>
<evidence type="ECO:0000256" key="1">
    <source>
        <dbReference type="ARBA" id="ARBA00022741"/>
    </source>
</evidence>
<comment type="caution">
    <text evidence="5">Lacks conserved residue(s) required for the propagation of feature annotation.</text>
</comment>
<dbReference type="Gene3D" id="3.40.850.10">
    <property type="entry name" value="Kinesin motor domain"/>
    <property type="match status" value="1"/>
</dbReference>
<keyword evidence="1" id="KW-0547">Nucleotide-binding</keyword>
<evidence type="ECO:0000259" key="6">
    <source>
        <dbReference type="PROSITE" id="PS51456"/>
    </source>
</evidence>
<organism evidence="7 9">
    <name type="scientific">Rotaria magnacalcarata</name>
    <dbReference type="NCBI Taxonomy" id="392030"/>
    <lineage>
        <taxon>Eukaryota</taxon>
        <taxon>Metazoa</taxon>
        <taxon>Spiralia</taxon>
        <taxon>Gnathifera</taxon>
        <taxon>Rotifera</taxon>
        <taxon>Eurotatoria</taxon>
        <taxon>Bdelloidea</taxon>
        <taxon>Philodinida</taxon>
        <taxon>Philodinidae</taxon>
        <taxon>Rotaria</taxon>
    </lineage>
</organism>
<dbReference type="GO" id="GO:0003774">
    <property type="term" value="F:cytoskeletal motor activity"/>
    <property type="evidence" value="ECO:0007669"/>
    <property type="project" value="InterPro"/>
</dbReference>
<keyword evidence="2" id="KW-0067">ATP-binding</keyword>